<comment type="similarity">
    <text evidence="12 13">Belongs to the TonB-dependent receptor family.</text>
</comment>
<dbReference type="InterPro" id="IPR036942">
    <property type="entry name" value="Beta-barrel_TonB_sf"/>
</dbReference>
<dbReference type="Pfam" id="PF07715">
    <property type="entry name" value="Plug"/>
    <property type="match status" value="1"/>
</dbReference>
<keyword evidence="4" id="KW-0410">Iron transport</keyword>
<dbReference type="PANTHER" id="PTHR32552:SF68">
    <property type="entry name" value="FERRICHROME OUTER MEMBRANE TRANSPORTER_PHAGE RECEPTOR"/>
    <property type="match status" value="1"/>
</dbReference>
<evidence type="ECO:0000256" key="11">
    <source>
        <dbReference type="ARBA" id="ARBA00023237"/>
    </source>
</evidence>
<dbReference type="InterPro" id="IPR000531">
    <property type="entry name" value="Beta-barrel_TonB"/>
</dbReference>
<sequence length="795" mass="87332">MKRRVWSWMLRLKHDGANGPGSECAGDPAGLRKGVDPWRFQRGRGRRALSGCVALGAWVCGAAGAEVSAASGAGGGAESTNAPAAELPPLVVRAEPVAEGGWRLDNTLKLPAPLHEIPRSITVFDAEQMWEQNFRTPVDAFYYTPGLFPNAVGNGAYHYIARGFRMLPGDTLVDGFQGFYVGGGQGPMSLYGVERMVVLRGPAGLQYGASTMPGAVINLITKRPRPEPLTRVGLTTFTYGGGGWDVDERLGYGLELDTTGPVDAEGRLLYRAVLAGDNSEMFTEDVLYQTRYFSTAVTLKLDPEGRHLVTPLVQFSENKRPGGLGMVISPSTSLSTSDGVSGPIHEGDLSPLSVRLWDGNRKDKYLVAGFDAQSRLLDGWTLNASYRINHYETDILQWSPVVNNAAQRALLVQSNLVYRTQSKSQADRLQHLFDVNTVFEFEPAEWWKDRFQVGINGRKFDMESRSATGPLSTPQSPIHIYTGRVLEPVRDVSTGWGPVSVSDEFHWNVYVQNQAALLEERWILTLGVGYGQQHFADAPTRKSDAVPTAGLLYKITPELAAYVSYATSYQPADPTLEDYDGRAGVFDPQTGVNYEAGLKYDLSRGRASVAAAVFWTERDNVIVQDTSRGQVNVNGRPYYIQQRGQRAGGVELSAEVRPLEGWRVNGTFAWIDASYETGLYPKPVAKTPEYSWSLYTRYDVTRGPLRGLGASVGVVWQDERMSGAAARTAASPDPLMLPSFWRVDAGLFYRVNEHLDVALNVENLLDERIFVDGTTGANLQVAAPRTLTLRMGYRF</sequence>
<evidence type="ECO:0000313" key="17">
    <source>
        <dbReference type="Proteomes" id="UP000477311"/>
    </source>
</evidence>
<evidence type="ECO:0000256" key="2">
    <source>
        <dbReference type="ARBA" id="ARBA00022448"/>
    </source>
</evidence>
<evidence type="ECO:0000259" key="15">
    <source>
        <dbReference type="Pfam" id="PF07715"/>
    </source>
</evidence>
<organism evidence="16 17">
    <name type="scientific">Limisphaera ngatamarikiensis</name>
    <dbReference type="NCBI Taxonomy" id="1324935"/>
    <lineage>
        <taxon>Bacteria</taxon>
        <taxon>Pseudomonadati</taxon>
        <taxon>Verrucomicrobiota</taxon>
        <taxon>Verrucomicrobiia</taxon>
        <taxon>Limisphaerales</taxon>
        <taxon>Limisphaeraceae</taxon>
        <taxon>Limisphaera</taxon>
    </lineage>
</organism>
<reference evidence="16 17" key="1">
    <citation type="submission" date="2020-02" db="EMBL/GenBank/DDBJ databases">
        <title>Draft genome sequence of Limisphaera ngatamarikiensis NGM72.4T, a thermophilic Verrucomicrobia grouped in subdivision 3.</title>
        <authorList>
            <person name="Carere C.R."/>
            <person name="Steen J."/>
            <person name="Hugenholtz P."/>
            <person name="Stott M.B."/>
        </authorList>
    </citation>
    <scope>NUCLEOTIDE SEQUENCE [LARGE SCALE GENOMIC DNA]</scope>
    <source>
        <strain evidence="16 17">NGM72.4</strain>
    </source>
</reference>
<evidence type="ECO:0000256" key="6">
    <source>
        <dbReference type="ARBA" id="ARBA00022729"/>
    </source>
</evidence>
<keyword evidence="9 13" id="KW-0798">TonB box</keyword>
<feature type="domain" description="TonB-dependent receptor plug" evidence="15">
    <location>
        <begin position="114"/>
        <end position="214"/>
    </location>
</feature>
<evidence type="ECO:0000256" key="9">
    <source>
        <dbReference type="ARBA" id="ARBA00023077"/>
    </source>
</evidence>
<dbReference type="InterPro" id="IPR039426">
    <property type="entry name" value="TonB-dep_rcpt-like"/>
</dbReference>
<evidence type="ECO:0000256" key="1">
    <source>
        <dbReference type="ARBA" id="ARBA00004571"/>
    </source>
</evidence>
<dbReference type="CDD" id="cd01347">
    <property type="entry name" value="ligand_gated_channel"/>
    <property type="match status" value="1"/>
</dbReference>
<keyword evidence="11 12" id="KW-0998">Cell outer membrane</keyword>
<comment type="caution">
    <text evidence="16">The sequence shown here is derived from an EMBL/GenBank/DDBJ whole genome shotgun (WGS) entry which is preliminary data.</text>
</comment>
<dbReference type="AlphaFoldDB" id="A0A6M1RRB0"/>
<feature type="domain" description="TonB-dependent receptor-like beta-barrel" evidence="14">
    <location>
        <begin position="359"/>
        <end position="764"/>
    </location>
</feature>
<evidence type="ECO:0000313" key="16">
    <source>
        <dbReference type="EMBL" id="NGO37984.1"/>
    </source>
</evidence>
<keyword evidence="3 12" id="KW-1134">Transmembrane beta strand</keyword>
<evidence type="ECO:0000256" key="8">
    <source>
        <dbReference type="ARBA" id="ARBA00023065"/>
    </source>
</evidence>
<dbReference type="GO" id="GO:0015344">
    <property type="term" value="F:siderophore uptake transmembrane transporter activity"/>
    <property type="evidence" value="ECO:0007669"/>
    <property type="project" value="TreeGrafter"/>
</dbReference>
<evidence type="ECO:0000256" key="12">
    <source>
        <dbReference type="PROSITE-ProRule" id="PRU01360"/>
    </source>
</evidence>
<dbReference type="InterPro" id="IPR037066">
    <property type="entry name" value="Plug_dom_sf"/>
</dbReference>
<keyword evidence="7" id="KW-0408">Iron</keyword>
<evidence type="ECO:0000256" key="13">
    <source>
        <dbReference type="RuleBase" id="RU003357"/>
    </source>
</evidence>
<gene>
    <name evidence="16" type="ORF">G4L39_01045</name>
</gene>
<dbReference type="Proteomes" id="UP000477311">
    <property type="component" value="Unassembled WGS sequence"/>
</dbReference>
<keyword evidence="10 12" id="KW-0472">Membrane</keyword>
<dbReference type="Gene3D" id="2.170.130.10">
    <property type="entry name" value="TonB-dependent receptor, plug domain"/>
    <property type="match status" value="1"/>
</dbReference>
<name>A0A6M1RRB0_9BACT</name>
<dbReference type="SUPFAM" id="SSF56935">
    <property type="entry name" value="Porins"/>
    <property type="match status" value="1"/>
</dbReference>
<keyword evidence="16" id="KW-0675">Receptor</keyword>
<evidence type="ECO:0000256" key="3">
    <source>
        <dbReference type="ARBA" id="ARBA00022452"/>
    </source>
</evidence>
<keyword evidence="2 12" id="KW-0813">Transport</keyword>
<protein>
    <submittedName>
        <fullName evidence="16">TonB-dependent receptor</fullName>
    </submittedName>
</protein>
<evidence type="ECO:0000256" key="4">
    <source>
        <dbReference type="ARBA" id="ARBA00022496"/>
    </source>
</evidence>
<proteinExistence type="inferred from homology"/>
<dbReference type="PANTHER" id="PTHR32552">
    <property type="entry name" value="FERRICHROME IRON RECEPTOR-RELATED"/>
    <property type="match status" value="1"/>
</dbReference>
<dbReference type="GO" id="GO:0009279">
    <property type="term" value="C:cell outer membrane"/>
    <property type="evidence" value="ECO:0007669"/>
    <property type="project" value="UniProtKB-SubCell"/>
</dbReference>
<dbReference type="Pfam" id="PF00593">
    <property type="entry name" value="TonB_dep_Rec_b-barrel"/>
    <property type="match status" value="1"/>
</dbReference>
<evidence type="ECO:0000256" key="7">
    <source>
        <dbReference type="ARBA" id="ARBA00023004"/>
    </source>
</evidence>
<dbReference type="PROSITE" id="PS52016">
    <property type="entry name" value="TONB_DEPENDENT_REC_3"/>
    <property type="match status" value="1"/>
</dbReference>
<keyword evidence="5 12" id="KW-0812">Transmembrane</keyword>
<keyword evidence="17" id="KW-1185">Reference proteome</keyword>
<dbReference type="RefSeq" id="WP_165105257.1">
    <property type="nucleotide sequence ID" value="NZ_JAAKYA010000006.1"/>
</dbReference>
<evidence type="ECO:0000256" key="5">
    <source>
        <dbReference type="ARBA" id="ARBA00022692"/>
    </source>
</evidence>
<accession>A0A6M1RRB0</accession>
<evidence type="ECO:0000259" key="14">
    <source>
        <dbReference type="Pfam" id="PF00593"/>
    </source>
</evidence>
<dbReference type="EMBL" id="JAAKYA010000006">
    <property type="protein sequence ID" value="NGO37984.1"/>
    <property type="molecule type" value="Genomic_DNA"/>
</dbReference>
<evidence type="ECO:0000256" key="10">
    <source>
        <dbReference type="ARBA" id="ARBA00023136"/>
    </source>
</evidence>
<keyword evidence="8" id="KW-0406">Ion transport</keyword>
<dbReference type="Gene3D" id="2.40.170.20">
    <property type="entry name" value="TonB-dependent receptor, beta-barrel domain"/>
    <property type="match status" value="1"/>
</dbReference>
<keyword evidence="6" id="KW-0732">Signal</keyword>
<dbReference type="InterPro" id="IPR012910">
    <property type="entry name" value="Plug_dom"/>
</dbReference>
<comment type="subcellular location">
    <subcellularLocation>
        <location evidence="1 12">Cell outer membrane</location>
        <topology evidence="1 12">Multi-pass membrane protein</topology>
    </subcellularLocation>
</comment>